<dbReference type="Pfam" id="PF10397">
    <property type="entry name" value="ADSL_C"/>
    <property type="match status" value="1"/>
</dbReference>
<gene>
    <name evidence="5" type="ORF">FHS40_007123</name>
</gene>
<sequence length="529" mass="54630">MSEPSGPAPEMAPLAPDPGPPPPGGEGPAAAAGRAEPATGTPPRPDGTPAPAPAAPPPAEEAARPAGEAAEAAEDTGLLAPVRAGVPAEAAVTDQAWLHAMLAAEAALARAQARLGTIPERAADTITRAAAATRIEPRLLALASRETANPVVPLVKEFTREVAALDATAAEYVHRGSTSQDILDTATMLVTAHALRLIRGDLHRTAQALARLARTHRDTLATARTLALHALPTTFGLKAASWRQLIQDALTRTDRLLDGGLPVSLGGAAGTLAGYLEHATTVTDPASYTEDLTLAFATETGLATPDLPWHSLRTPIADTAAVLAFTAGALGKFAIDVQTLTRTEIGEVTEPTRPGRGSSSAMPHKRNPVLSTLIRSTALQVPALAATLFHCLLSEDERSAGAWHAEWQPLREALRLVGGAAHTAAALAEGLRTDPERMRRNTGLTQGRMLAERVAAALTPHLGRARAGALLSQAADEAARTGRTLAEILAATGELAPHHGLVGPLLDPAHYTGAAAPLVDRALPPRADS</sequence>
<feature type="compositionally biased region" description="Low complexity" evidence="3">
    <location>
        <begin position="28"/>
        <end position="39"/>
    </location>
</feature>
<evidence type="ECO:0000313" key="6">
    <source>
        <dbReference type="Proteomes" id="UP000549009"/>
    </source>
</evidence>
<evidence type="ECO:0000313" key="5">
    <source>
        <dbReference type="EMBL" id="MBB5108002.1"/>
    </source>
</evidence>
<keyword evidence="6" id="KW-1185">Reference proteome</keyword>
<dbReference type="SMART" id="SM00998">
    <property type="entry name" value="ADSL_C"/>
    <property type="match status" value="1"/>
</dbReference>
<dbReference type="InterPro" id="IPR024083">
    <property type="entry name" value="Fumarase/histidase_N"/>
</dbReference>
<dbReference type="InterPro" id="IPR022761">
    <property type="entry name" value="Fumarate_lyase_N"/>
</dbReference>
<keyword evidence="1" id="KW-0456">Lyase</keyword>
<evidence type="ECO:0000259" key="4">
    <source>
        <dbReference type="SMART" id="SM00998"/>
    </source>
</evidence>
<protein>
    <submittedName>
        <fullName evidence="5">3-carboxy-cis,cis-muconate cycloisomerase</fullName>
        <ecNumber evidence="5">5.5.1.2</ecNumber>
    </submittedName>
</protein>
<dbReference type="RefSeq" id="WP_229879724.1">
    <property type="nucleotide sequence ID" value="NZ_BMSQ01000032.1"/>
</dbReference>
<dbReference type="SUPFAM" id="SSF48557">
    <property type="entry name" value="L-aspartase-like"/>
    <property type="match status" value="1"/>
</dbReference>
<dbReference type="Gene3D" id="1.10.275.10">
    <property type="entry name" value="Fumarase/aspartase (N-terminal domain)"/>
    <property type="match status" value="1"/>
</dbReference>
<dbReference type="Gene3D" id="1.10.40.30">
    <property type="entry name" value="Fumarase/aspartase (C-terminal domain)"/>
    <property type="match status" value="1"/>
</dbReference>
<accession>A0A7W8B0U6</accession>
<evidence type="ECO:0000256" key="2">
    <source>
        <dbReference type="ARBA" id="ARBA00034772"/>
    </source>
</evidence>
<evidence type="ECO:0000256" key="1">
    <source>
        <dbReference type="ARBA" id="ARBA00023239"/>
    </source>
</evidence>
<dbReference type="AlphaFoldDB" id="A0A7W8B0U6"/>
<dbReference type="EC" id="5.5.1.2" evidence="5"/>
<keyword evidence="5" id="KW-0413">Isomerase</keyword>
<dbReference type="PANTHER" id="PTHR43172:SF2">
    <property type="entry name" value="ADENYLOSUCCINATE LYASE C-TERMINAL DOMAIN-CONTAINING PROTEIN"/>
    <property type="match status" value="1"/>
</dbReference>
<comment type="similarity">
    <text evidence="2">Belongs to the class-II fumarase/aspartase family.</text>
</comment>
<proteinExistence type="inferred from homology"/>
<dbReference type="EMBL" id="JACHJD010000016">
    <property type="protein sequence ID" value="MBB5108002.1"/>
    <property type="molecule type" value="Genomic_DNA"/>
</dbReference>
<dbReference type="InterPro" id="IPR019468">
    <property type="entry name" value="AdenyloSucc_lyase_C"/>
</dbReference>
<feature type="domain" description="Adenylosuccinate lyase C-terminal" evidence="4">
    <location>
        <begin position="446"/>
        <end position="523"/>
    </location>
</feature>
<feature type="region of interest" description="Disordered" evidence="3">
    <location>
        <begin position="1"/>
        <end position="73"/>
    </location>
</feature>
<evidence type="ECO:0000256" key="3">
    <source>
        <dbReference type="SAM" id="MobiDB-lite"/>
    </source>
</evidence>
<dbReference type="PRINTS" id="PR00149">
    <property type="entry name" value="FUMRATELYASE"/>
</dbReference>
<dbReference type="Gene3D" id="1.20.200.10">
    <property type="entry name" value="Fumarase/aspartase (Central domain)"/>
    <property type="match status" value="1"/>
</dbReference>
<dbReference type="Proteomes" id="UP000549009">
    <property type="component" value="Unassembled WGS sequence"/>
</dbReference>
<dbReference type="Pfam" id="PF00206">
    <property type="entry name" value="Lyase_1"/>
    <property type="match status" value="1"/>
</dbReference>
<dbReference type="GO" id="GO:0016829">
    <property type="term" value="F:lyase activity"/>
    <property type="evidence" value="ECO:0007669"/>
    <property type="project" value="UniProtKB-KW"/>
</dbReference>
<dbReference type="InterPro" id="IPR008948">
    <property type="entry name" value="L-Aspartase-like"/>
</dbReference>
<dbReference type="InterPro" id="IPR000362">
    <property type="entry name" value="Fumarate_lyase_fam"/>
</dbReference>
<feature type="compositionally biased region" description="Pro residues" evidence="3">
    <location>
        <begin position="15"/>
        <end position="25"/>
    </location>
</feature>
<reference evidence="5 6" key="1">
    <citation type="submission" date="2020-08" db="EMBL/GenBank/DDBJ databases">
        <title>Genomic Encyclopedia of Type Strains, Phase III (KMG-III): the genomes of soil and plant-associated and newly described type strains.</title>
        <authorList>
            <person name="Whitman W."/>
        </authorList>
    </citation>
    <scope>NUCLEOTIDE SEQUENCE [LARGE SCALE GENOMIC DNA]</scope>
    <source>
        <strain evidence="5 6">CECT 3146</strain>
    </source>
</reference>
<feature type="compositionally biased region" description="Pro residues" evidence="3">
    <location>
        <begin position="40"/>
        <end position="59"/>
    </location>
</feature>
<organism evidence="5 6">
    <name type="scientific">Streptomyces spectabilis</name>
    <dbReference type="NCBI Taxonomy" id="68270"/>
    <lineage>
        <taxon>Bacteria</taxon>
        <taxon>Bacillati</taxon>
        <taxon>Actinomycetota</taxon>
        <taxon>Actinomycetes</taxon>
        <taxon>Kitasatosporales</taxon>
        <taxon>Streptomycetaceae</taxon>
        <taxon>Streptomyces</taxon>
    </lineage>
</organism>
<name>A0A7W8B0U6_STRST</name>
<dbReference type="PANTHER" id="PTHR43172">
    <property type="entry name" value="ADENYLOSUCCINATE LYASE"/>
    <property type="match status" value="1"/>
</dbReference>
<comment type="caution">
    <text evidence="5">The sequence shown here is derived from an EMBL/GenBank/DDBJ whole genome shotgun (WGS) entry which is preliminary data.</text>
</comment>
<dbReference type="GO" id="GO:0047472">
    <property type="term" value="F:3-carboxy-cis,cis-muconate cycloisomerase activity"/>
    <property type="evidence" value="ECO:0007669"/>
    <property type="project" value="UniProtKB-EC"/>
</dbReference>